<evidence type="ECO:0000256" key="1">
    <source>
        <dbReference type="SAM" id="MobiDB-lite"/>
    </source>
</evidence>
<protein>
    <submittedName>
        <fullName evidence="2">Uncharacterized protein</fullName>
    </submittedName>
</protein>
<sequence>MTYEPRVWTVSRLAGTMVTTQKGHKKVTQNMLWFRKATFKEPLDGPKMDDAHWEAGCDGPEYPAERGDGQFTGSSMFDTQVPPQSVSQDGTIPAQSQ</sequence>
<comment type="caution">
    <text evidence="2">The sequence shown here is derived from an EMBL/GenBank/DDBJ whole genome shotgun (WGS) entry which is preliminary data.</text>
</comment>
<reference evidence="2" key="1">
    <citation type="journal article" date="2022" name="bioRxiv">
        <title>Sequencing and chromosome-scale assembly of the giantPleurodeles waltlgenome.</title>
        <authorList>
            <person name="Brown T."/>
            <person name="Elewa A."/>
            <person name="Iarovenko S."/>
            <person name="Subramanian E."/>
            <person name="Araus A.J."/>
            <person name="Petzold A."/>
            <person name="Susuki M."/>
            <person name="Suzuki K.-i.T."/>
            <person name="Hayashi T."/>
            <person name="Toyoda A."/>
            <person name="Oliveira C."/>
            <person name="Osipova E."/>
            <person name="Leigh N.D."/>
            <person name="Simon A."/>
            <person name="Yun M.H."/>
        </authorList>
    </citation>
    <scope>NUCLEOTIDE SEQUENCE</scope>
    <source>
        <strain evidence="2">20211129_DDA</strain>
        <tissue evidence="2">Liver</tissue>
    </source>
</reference>
<gene>
    <name evidence="2" type="ORF">NDU88_005801</name>
</gene>
<accession>A0AAV7NSK2</accession>
<proteinExistence type="predicted"/>
<name>A0AAV7NSK2_PLEWA</name>
<organism evidence="2 3">
    <name type="scientific">Pleurodeles waltl</name>
    <name type="common">Iberian ribbed newt</name>
    <dbReference type="NCBI Taxonomy" id="8319"/>
    <lineage>
        <taxon>Eukaryota</taxon>
        <taxon>Metazoa</taxon>
        <taxon>Chordata</taxon>
        <taxon>Craniata</taxon>
        <taxon>Vertebrata</taxon>
        <taxon>Euteleostomi</taxon>
        <taxon>Amphibia</taxon>
        <taxon>Batrachia</taxon>
        <taxon>Caudata</taxon>
        <taxon>Salamandroidea</taxon>
        <taxon>Salamandridae</taxon>
        <taxon>Pleurodelinae</taxon>
        <taxon>Pleurodeles</taxon>
    </lineage>
</organism>
<keyword evidence="3" id="KW-1185">Reference proteome</keyword>
<evidence type="ECO:0000313" key="2">
    <source>
        <dbReference type="EMBL" id="KAJ1117604.1"/>
    </source>
</evidence>
<feature type="region of interest" description="Disordered" evidence="1">
    <location>
        <begin position="41"/>
        <end position="97"/>
    </location>
</feature>
<evidence type="ECO:0000313" key="3">
    <source>
        <dbReference type="Proteomes" id="UP001066276"/>
    </source>
</evidence>
<dbReference type="Proteomes" id="UP001066276">
    <property type="component" value="Chromosome 8"/>
</dbReference>
<feature type="compositionally biased region" description="Polar residues" evidence="1">
    <location>
        <begin position="71"/>
        <end position="97"/>
    </location>
</feature>
<feature type="compositionally biased region" description="Basic and acidic residues" evidence="1">
    <location>
        <begin position="41"/>
        <end position="55"/>
    </location>
</feature>
<dbReference type="AlphaFoldDB" id="A0AAV7NSK2"/>
<dbReference type="EMBL" id="JANPWB010000012">
    <property type="protein sequence ID" value="KAJ1117604.1"/>
    <property type="molecule type" value="Genomic_DNA"/>
</dbReference>